<evidence type="ECO:0000313" key="3">
    <source>
        <dbReference type="EMBL" id="KAL3118718.1"/>
    </source>
</evidence>
<dbReference type="InterPro" id="IPR000626">
    <property type="entry name" value="Ubiquitin-like_dom"/>
</dbReference>
<feature type="domain" description="Ubiquitin-like" evidence="2">
    <location>
        <begin position="248"/>
        <end position="323"/>
    </location>
</feature>
<dbReference type="PROSITE" id="PS50053">
    <property type="entry name" value="UBIQUITIN_2"/>
    <property type="match status" value="5"/>
</dbReference>
<proteinExistence type="predicted"/>
<feature type="signal peptide" evidence="1">
    <location>
        <begin position="1"/>
        <end position="33"/>
    </location>
</feature>
<dbReference type="Proteomes" id="UP001620626">
    <property type="component" value="Unassembled WGS sequence"/>
</dbReference>
<organism evidence="3 4">
    <name type="scientific">Heterodera trifolii</name>
    <dbReference type="NCBI Taxonomy" id="157864"/>
    <lineage>
        <taxon>Eukaryota</taxon>
        <taxon>Metazoa</taxon>
        <taxon>Ecdysozoa</taxon>
        <taxon>Nematoda</taxon>
        <taxon>Chromadorea</taxon>
        <taxon>Rhabditida</taxon>
        <taxon>Tylenchina</taxon>
        <taxon>Tylenchomorpha</taxon>
        <taxon>Tylenchoidea</taxon>
        <taxon>Heteroderidae</taxon>
        <taxon>Heteroderinae</taxon>
        <taxon>Heterodera</taxon>
    </lineage>
</organism>
<evidence type="ECO:0000256" key="1">
    <source>
        <dbReference type="SAM" id="SignalP"/>
    </source>
</evidence>
<dbReference type="InterPro" id="IPR029071">
    <property type="entry name" value="Ubiquitin-like_domsf"/>
</dbReference>
<feature type="domain" description="Ubiquitin-like" evidence="2">
    <location>
        <begin position="194"/>
        <end position="252"/>
    </location>
</feature>
<name>A0ABD2LTZ2_9BILA</name>
<feature type="chain" id="PRO_5044762836" description="Ubiquitin-like domain-containing protein" evidence="1">
    <location>
        <begin position="34"/>
        <end position="471"/>
    </location>
</feature>
<feature type="domain" description="Ubiquitin-like" evidence="2">
    <location>
        <begin position="34"/>
        <end position="117"/>
    </location>
</feature>
<dbReference type="CDD" id="cd17039">
    <property type="entry name" value="Ubl_ubiquitin_like"/>
    <property type="match status" value="2"/>
</dbReference>
<dbReference type="SMART" id="SM00213">
    <property type="entry name" value="UBQ"/>
    <property type="match status" value="4"/>
</dbReference>
<keyword evidence="1" id="KW-0732">Signal</keyword>
<dbReference type="PANTHER" id="PTHR10621:SF0">
    <property type="entry name" value="UV EXCISION REPAIR PROTEIN RAD23"/>
    <property type="match status" value="1"/>
</dbReference>
<feature type="domain" description="Ubiquitin-like" evidence="2">
    <location>
        <begin position="402"/>
        <end position="466"/>
    </location>
</feature>
<keyword evidence="4" id="KW-1185">Reference proteome</keyword>
<feature type="domain" description="Ubiquitin-like" evidence="2">
    <location>
        <begin position="324"/>
        <end position="397"/>
    </location>
</feature>
<dbReference type="Pfam" id="PF00240">
    <property type="entry name" value="ubiquitin"/>
    <property type="match status" value="2"/>
</dbReference>
<dbReference type="AlphaFoldDB" id="A0ABD2LTZ2"/>
<sequence length="471" mass="53875">MKQFCLSLFSVGISTGLMTMFLLLMIMPPSTDGIKIIVKAKEMITHKGDQITVVVDGSTTVKELKERIKEETLWIGQRVQVLGIKNPDDGTVTVLQDSETMTYHGIKEGAVILVFVNFEITVKADEKIFNEQSSSATKTNTIKVEVNGTQKIGNDLKRLTLQYGENDDILNDGQIINYYEIKNGDIVCLSIGDFQIVVREEIDYEVKTYLIWVKSKETVAILKKKIENESGIKPKEQTLTWTLIGHHVKTDKKIFNGSDQITVVVQGSTTVKELKKRIKEASGIEPKRQSLQRENKDYEIEDENTLREYGIGKGTTIFMYIDKFKTVVKRNEKILYTFGMNRTDTVERLKEMIGHWYGYQVEKQTLKLKKSDGSVIELEDDKELGFYGVESRLIVHLSFANLKILVQHKKGHEEKQYSVWVNEMDTVATLKQKINKCSGIEVQRQALKLKNPNGRVTELEDSQTMTYILWH</sequence>
<accession>A0ABD2LTZ2</accession>
<dbReference type="Pfam" id="PF14560">
    <property type="entry name" value="Ubiquitin_2"/>
    <property type="match status" value="1"/>
</dbReference>
<dbReference type="PANTHER" id="PTHR10621">
    <property type="entry name" value="UV EXCISION REPAIR PROTEIN RAD23"/>
    <property type="match status" value="1"/>
</dbReference>
<evidence type="ECO:0000259" key="2">
    <source>
        <dbReference type="PROSITE" id="PS50053"/>
    </source>
</evidence>
<protein>
    <recommendedName>
        <fullName evidence="2">Ubiquitin-like domain-containing protein</fullName>
    </recommendedName>
</protein>
<dbReference type="Gene3D" id="3.10.20.90">
    <property type="entry name" value="Phosphatidylinositol 3-kinase Catalytic Subunit, Chain A, domain 1"/>
    <property type="match status" value="5"/>
</dbReference>
<dbReference type="EMBL" id="JBICBT010000265">
    <property type="protein sequence ID" value="KAL3118718.1"/>
    <property type="molecule type" value="Genomic_DNA"/>
</dbReference>
<gene>
    <name evidence="3" type="ORF">niasHT_002570</name>
</gene>
<dbReference type="SUPFAM" id="SSF54236">
    <property type="entry name" value="Ubiquitin-like"/>
    <property type="match status" value="4"/>
</dbReference>
<evidence type="ECO:0000313" key="4">
    <source>
        <dbReference type="Proteomes" id="UP001620626"/>
    </source>
</evidence>
<comment type="caution">
    <text evidence="3">The sequence shown here is derived from an EMBL/GenBank/DDBJ whole genome shotgun (WGS) entry which is preliminary data.</text>
</comment>
<reference evidence="3 4" key="1">
    <citation type="submission" date="2024-10" db="EMBL/GenBank/DDBJ databases">
        <authorList>
            <person name="Kim D."/>
        </authorList>
    </citation>
    <scope>NUCLEOTIDE SEQUENCE [LARGE SCALE GENOMIC DNA]</scope>
    <source>
        <strain evidence="3">BH-2024</strain>
    </source>
</reference>